<dbReference type="Proteomes" id="UP000262371">
    <property type="component" value="Unassembled WGS sequence"/>
</dbReference>
<name>A0A371YW10_9PROT</name>
<gene>
    <name evidence="1" type="ORF">DY926_16720</name>
</gene>
<evidence type="ECO:0000313" key="1">
    <source>
        <dbReference type="EMBL" id="RFD18428.1"/>
    </source>
</evidence>
<reference evidence="1 2" key="1">
    <citation type="submission" date="2018-08" db="EMBL/GenBank/DDBJ databases">
        <title>Komagataeibacter sp. AV 382.</title>
        <authorList>
            <person name="Skraban J."/>
            <person name="Trcek J."/>
        </authorList>
    </citation>
    <scope>NUCLEOTIDE SEQUENCE [LARGE SCALE GENOMIC DNA]</scope>
    <source>
        <strain evidence="1 2">AV 382</strain>
    </source>
</reference>
<evidence type="ECO:0000313" key="2">
    <source>
        <dbReference type="Proteomes" id="UP000262371"/>
    </source>
</evidence>
<protein>
    <submittedName>
        <fullName evidence="1">Uncharacterized protein</fullName>
    </submittedName>
</protein>
<dbReference type="OrthoDB" id="7274597at2"/>
<keyword evidence="2" id="KW-1185">Reference proteome</keyword>
<proteinExistence type="predicted"/>
<dbReference type="RefSeq" id="WP_116704365.1">
    <property type="nucleotide sequence ID" value="NZ_QUWV01000230.1"/>
</dbReference>
<organism evidence="1 2">
    <name type="scientific">Komagataeibacter melaceti</name>
    <dbReference type="NCBI Taxonomy" id="2766577"/>
    <lineage>
        <taxon>Bacteria</taxon>
        <taxon>Pseudomonadati</taxon>
        <taxon>Pseudomonadota</taxon>
        <taxon>Alphaproteobacteria</taxon>
        <taxon>Acetobacterales</taxon>
        <taxon>Acetobacteraceae</taxon>
        <taxon>Komagataeibacter</taxon>
    </lineage>
</organism>
<comment type="caution">
    <text evidence="1">The sequence shown here is derived from an EMBL/GenBank/DDBJ whole genome shotgun (WGS) entry which is preliminary data.</text>
</comment>
<sequence length="194" mass="22258">MNTPELNAALIENLPDIELTLRHVEALDKTVDTTLNAMTADWIKEHDWRGDTREDEFWLAASEWNDPGCADEDVVFYLQWTDFDPVDDSEITVISRLCQNGYGRAGLELCHNFKANKWNRILPELVELLQDTGFVLHEKQLILPFRVDRGVLVRGVADNDLVDGLRQFRETLDRLVACQPALAKVVARLRQELD</sequence>
<dbReference type="EMBL" id="QUWV01000230">
    <property type="protein sequence ID" value="RFD18428.1"/>
    <property type="molecule type" value="Genomic_DNA"/>
</dbReference>
<accession>A0A371YW10</accession>
<dbReference type="AlphaFoldDB" id="A0A371YW10"/>